<dbReference type="PROSITE" id="PS50822">
    <property type="entry name" value="PIWI"/>
    <property type="match status" value="1"/>
</dbReference>
<gene>
    <name evidence="2" type="ORF">DICVIV_00187</name>
</gene>
<dbReference type="SUPFAM" id="SSF53098">
    <property type="entry name" value="Ribonuclease H-like"/>
    <property type="match status" value="1"/>
</dbReference>
<evidence type="ECO:0000259" key="1">
    <source>
        <dbReference type="PROSITE" id="PS50822"/>
    </source>
</evidence>
<dbReference type="Gene3D" id="3.30.420.10">
    <property type="entry name" value="Ribonuclease H-like superfamily/Ribonuclease H"/>
    <property type="match status" value="1"/>
</dbReference>
<dbReference type="AlphaFoldDB" id="A0A0D8YAB4"/>
<feature type="domain" description="Piwi" evidence="1">
    <location>
        <begin position="1"/>
        <end position="260"/>
    </location>
</feature>
<dbReference type="InterPro" id="IPR012337">
    <property type="entry name" value="RNaseH-like_sf"/>
</dbReference>
<evidence type="ECO:0000313" key="2">
    <source>
        <dbReference type="EMBL" id="KJH53758.1"/>
    </source>
</evidence>
<dbReference type="InterPro" id="IPR036397">
    <property type="entry name" value="RNaseH_sf"/>
</dbReference>
<name>A0A0D8YAB4_DICVI</name>
<proteinExistence type="predicted"/>
<protein>
    <submittedName>
        <fullName evidence="2">Piwi domain protein</fullName>
    </submittedName>
</protein>
<dbReference type="PANTHER" id="PTHR22891">
    <property type="entry name" value="EUKARYOTIC TRANSLATION INITIATION FACTOR 2C"/>
    <property type="match status" value="1"/>
</dbReference>
<dbReference type="STRING" id="29172.A0A0D8YAB4"/>
<dbReference type="InterPro" id="IPR003165">
    <property type="entry name" value="Piwi"/>
</dbReference>
<organism evidence="2 3">
    <name type="scientific">Dictyocaulus viviparus</name>
    <name type="common">Bovine lungworm</name>
    <dbReference type="NCBI Taxonomy" id="29172"/>
    <lineage>
        <taxon>Eukaryota</taxon>
        <taxon>Metazoa</taxon>
        <taxon>Ecdysozoa</taxon>
        <taxon>Nematoda</taxon>
        <taxon>Chromadorea</taxon>
        <taxon>Rhabditida</taxon>
        <taxon>Rhabditina</taxon>
        <taxon>Rhabditomorpha</taxon>
        <taxon>Strongyloidea</taxon>
        <taxon>Metastrongylidae</taxon>
        <taxon>Dictyocaulus</taxon>
    </lineage>
</organism>
<dbReference type="OrthoDB" id="5868801at2759"/>
<dbReference type="Proteomes" id="UP000053766">
    <property type="component" value="Unassembled WGS sequence"/>
</dbReference>
<reference evidence="3" key="2">
    <citation type="journal article" date="2016" name="Sci. Rep.">
        <title>Dictyocaulus viviparus genome, variome and transcriptome elucidate lungworm biology and support future intervention.</title>
        <authorList>
            <person name="McNulty S.N."/>
            <person name="Strube C."/>
            <person name="Rosa B.A."/>
            <person name="Martin J.C."/>
            <person name="Tyagi R."/>
            <person name="Choi Y.J."/>
            <person name="Wang Q."/>
            <person name="Hallsworth Pepin K."/>
            <person name="Zhang X."/>
            <person name="Ozersky P."/>
            <person name="Wilson R.K."/>
            <person name="Sternberg P.W."/>
            <person name="Gasser R.B."/>
            <person name="Mitreva M."/>
        </authorList>
    </citation>
    <scope>NUCLEOTIDE SEQUENCE [LARGE SCALE GENOMIC DNA]</scope>
    <source>
        <strain evidence="3">HannoverDv2000</strain>
    </source>
</reference>
<dbReference type="SMART" id="SM00950">
    <property type="entry name" value="Piwi"/>
    <property type="match status" value="1"/>
</dbReference>
<dbReference type="EMBL" id="KN716150">
    <property type="protein sequence ID" value="KJH53758.1"/>
    <property type="molecule type" value="Genomic_DNA"/>
</dbReference>
<dbReference type="GO" id="GO:0003676">
    <property type="term" value="F:nucleic acid binding"/>
    <property type="evidence" value="ECO:0007669"/>
    <property type="project" value="InterPro"/>
</dbReference>
<reference evidence="2 3" key="1">
    <citation type="submission" date="2013-11" db="EMBL/GenBank/DDBJ databases">
        <title>Draft genome of the bovine lungworm Dictyocaulus viviparus.</title>
        <authorList>
            <person name="Mitreva M."/>
        </authorList>
    </citation>
    <scope>NUCLEOTIDE SEQUENCE [LARGE SCALE GENOMIC DNA]</scope>
    <source>
        <strain evidence="2 3">HannoverDv2000</strain>
    </source>
</reference>
<dbReference type="Pfam" id="PF02171">
    <property type="entry name" value="Piwi"/>
    <property type="match status" value="1"/>
</dbReference>
<sequence length="300" mass="33528">MVTMENLILKANVKLGGLNYVVELNGAIASESAKSWIRPGRLFLGISISHPPSSKNLDPDKDTPSVVGYAANFKENPFDFVGDYLYESPRREETLNTLSEILRIVIPKFAENHHGKRPRDLIIYRSGISEGSFSVVLTHEIPLLRGTLSAMGIKNIKIVFIVVQKTHNVRLMMMDIDRSRKPSEQNIPPGVVVDSQITHGSSRTPRYTVLVDDFNLSMDELEGMTYVLTYCHQIVNLPTSLPTPLYVANCYAERGRNIYEEHLLSSDSTSTESGASVDYGRFASRLSYNNTKLGSFRINA</sequence>
<accession>A0A0D8YAB4</accession>
<evidence type="ECO:0000313" key="3">
    <source>
        <dbReference type="Proteomes" id="UP000053766"/>
    </source>
</evidence>
<keyword evidence="3" id="KW-1185">Reference proteome</keyword>